<feature type="coiled-coil region" evidence="1">
    <location>
        <begin position="30"/>
        <end position="57"/>
    </location>
</feature>
<dbReference type="RefSeq" id="WP_046216906.1">
    <property type="nucleotide sequence ID" value="NZ_CP011974.1"/>
</dbReference>
<dbReference type="Proteomes" id="UP000036202">
    <property type="component" value="Chromosome"/>
</dbReference>
<gene>
    <name evidence="2" type="ORF">BEH_07435</name>
</gene>
<dbReference type="PATRIC" id="fig|135735.6.peg.1504"/>
<proteinExistence type="predicted"/>
<evidence type="ECO:0000256" key="1">
    <source>
        <dbReference type="SAM" id="Coils"/>
    </source>
</evidence>
<evidence type="ECO:0000313" key="2">
    <source>
        <dbReference type="EMBL" id="AKO91945.1"/>
    </source>
</evidence>
<evidence type="ECO:0000313" key="3">
    <source>
        <dbReference type="Proteomes" id="UP000036202"/>
    </source>
</evidence>
<dbReference type="EMBL" id="CP011974">
    <property type="protein sequence ID" value="AKO91945.1"/>
    <property type="molecule type" value="Genomic_DNA"/>
</dbReference>
<keyword evidence="3" id="KW-1185">Reference proteome</keyword>
<dbReference type="AlphaFoldDB" id="A0A0H4KEA3"/>
<reference evidence="3" key="2">
    <citation type="submission" date="2015-06" db="EMBL/GenBank/DDBJ databases">
        <title>Genome Sequence of Bacillus endophyticus and Analysis of its Companion Mechanism in the Ketogulonigenium vulgare-Bacillus strain Consortium.</title>
        <authorList>
            <person name="Jia N."/>
            <person name="Du J."/>
            <person name="Ding M.-Z."/>
            <person name="Gao F."/>
            <person name="Yuan Y.-J."/>
        </authorList>
    </citation>
    <scope>NUCLEOTIDE SEQUENCE [LARGE SCALE GENOMIC DNA]</scope>
    <source>
        <strain evidence="3">Hbe603</strain>
    </source>
</reference>
<sequence>MGIKSMEVKTFEDVGFHYVKAFIKHISENLFDLKVNATELLEENKEVNEEHIEQENKVIVMKKVVDDVHIISIDLHNKLFGSLVIYGEFQGLNMVGDIKASYEPIHEHVTLIDLIVDFEEEYEIIQELNKKEIKLIKFLT</sequence>
<protein>
    <submittedName>
        <fullName evidence="2">Uncharacterized protein</fullName>
    </submittedName>
</protein>
<dbReference type="KEGG" id="beo:BEH_07435"/>
<name>A0A0H4KEA3_9BACI</name>
<accession>A0A0H4KEA3</accession>
<reference evidence="2 3" key="1">
    <citation type="journal article" date="2015" name="PLoS ONE">
        <title>Genome Sequence of Bacillus endophyticus and Analysis of Its Companion Mechanism in the Ketogulonigenium vulgare-Bacillus Strain Consortium.</title>
        <authorList>
            <person name="Jia N."/>
            <person name="Du J."/>
            <person name="Ding M.Z."/>
            <person name="Gao F."/>
            <person name="Yuan Y.J."/>
        </authorList>
    </citation>
    <scope>NUCLEOTIDE SEQUENCE [LARGE SCALE GENOMIC DNA]</scope>
    <source>
        <strain evidence="2 3">Hbe603</strain>
    </source>
</reference>
<organism evidence="2 3">
    <name type="scientific">Priestia filamentosa</name>
    <dbReference type="NCBI Taxonomy" id="1402861"/>
    <lineage>
        <taxon>Bacteria</taxon>
        <taxon>Bacillati</taxon>
        <taxon>Bacillota</taxon>
        <taxon>Bacilli</taxon>
        <taxon>Bacillales</taxon>
        <taxon>Bacillaceae</taxon>
        <taxon>Priestia</taxon>
    </lineage>
</organism>
<keyword evidence="1" id="KW-0175">Coiled coil</keyword>